<dbReference type="RefSeq" id="WP_091217514.1">
    <property type="nucleotide sequence ID" value="NZ_FNHE01000004.1"/>
</dbReference>
<evidence type="ECO:0000259" key="1">
    <source>
        <dbReference type="Pfam" id="PF13460"/>
    </source>
</evidence>
<sequence length="268" mass="27907">MRTLVVGGTGTVGRPLAAELVRRGHEVRVLSRSGGTAGTTGAVGHRGDVAAGTGVDEAVAGVEAVVDCLNVETVRRSRAEAVLVRGTRRLLDAGAAAGVRHHVLLSIVGIDRIPYPYYAAKLHQEEAVTAGPVPSTVLRATPFHEFVATVARRGRVGPFVLVPRLRTAPVAAVEVARALADAVEGGPCGRAPDIGGPREEEFVDLVRVLLRARGDRGVVVPVVWPGRAGRAMRDGAQLPTGGRRGHQSFDEWLAEHHGPGGSGSAGRS</sequence>
<evidence type="ECO:0000313" key="2">
    <source>
        <dbReference type="EMBL" id="SDM29272.1"/>
    </source>
</evidence>
<dbReference type="SUPFAM" id="SSF51735">
    <property type="entry name" value="NAD(P)-binding Rossmann-fold domains"/>
    <property type="match status" value="1"/>
</dbReference>
<gene>
    <name evidence="2" type="ORF">SAMN05660642_02165</name>
</gene>
<dbReference type="OrthoDB" id="9771302at2"/>
<dbReference type="PANTHER" id="PTHR12126">
    <property type="entry name" value="NADH-UBIQUINONE OXIDOREDUCTASE 39 KDA SUBUNIT-RELATED"/>
    <property type="match status" value="1"/>
</dbReference>
<dbReference type="Proteomes" id="UP000198680">
    <property type="component" value="Unassembled WGS sequence"/>
</dbReference>
<name>A0A1G9S1H8_9ACTN</name>
<dbReference type="Pfam" id="PF13460">
    <property type="entry name" value="NAD_binding_10"/>
    <property type="match status" value="1"/>
</dbReference>
<evidence type="ECO:0000313" key="3">
    <source>
        <dbReference type="Proteomes" id="UP000198680"/>
    </source>
</evidence>
<dbReference type="EMBL" id="FNHE01000004">
    <property type="protein sequence ID" value="SDM29272.1"/>
    <property type="molecule type" value="Genomic_DNA"/>
</dbReference>
<dbReference type="InterPro" id="IPR036291">
    <property type="entry name" value="NAD(P)-bd_dom_sf"/>
</dbReference>
<dbReference type="InterPro" id="IPR051207">
    <property type="entry name" value="ComplexI_NDUFA9_subunit"/>
</dbReference>
<keyword evidence="3" id="KW-1185">Reference proteome</keyword>
<organism evidence="2 3">
    <name type="scientific">Geodermatophilus siccatus</name>
    <dbReference type="NCBI Taxonomy" id="1137991"/>
    <lineage>
        <taxon>Bacteria</taxon>
        <taxon>Bacillati</taxon>
        <taxon>Actinomycetota</taxon>
        <taxon>Actinomycetes</taxon>
        <taxon>Geodermatophilales</taxon>
        <taxon>Geodermatophilaceae</taxon>
        <taxon>Geodermatophilus</taxon>
    </lineage>
</organism>
<dbReference type="GO" id="GO:0044877">
    <property type="term" value="F:protein-containing complex binding"/>
    <property type="evidence" value="ECO:0007669"/>
    <property type="project" value="TreeGrafter"/>
</dbReference>
<proteinExistence type="predicted"/>
<dbReference type="InterPro" id="IPR016040">
    <property type="entry name" value="NAD(P)-bd_dom"/>
</dbReference>
<dbReference type="AlphaFoldDB" id="A0A1G9S1H8"/>
<dbReference type="Gene3D" id="3.40.50.720">
    <property type="entry name" value="NAD(P)-binding Rossmann-like Domain"/>
    <property type="match status" value="1"/>
</dbReference>
<dbReference type="PANTHER" id="PTHR12126:SF11">
    <property type="entry name" value="NADH DEHYDROGENASE [UBIQUINONE] 1 ALPHA SUBCOMPLEX SUBUNIT 9, MITOCHONDRIAL"/>
    <property type="match status" value="1"/>
</dbReference>
<accession>A0A1G9S1H8</accession>
<feature type="domain" description="NAD(P)-binding" evidence="1">
    <location>
        <begin position="7"/>
        <end position="154"/>
    </location>
</feature>
<protein>
    <submittedName>
        <fullName evidence="2">Uncharacterized conserved protein YbjT, contains NAD(P)-binding and DUF2867 domains</fullName>
    </submittedName>
</protein>
<dbReference type="STRING" id="1137991.SAMN05660642_02165"/>
<reference evidence="3" key="1">
    <citation type="submission" date="2016-10" db="EMBL/GenBank/DDBJ databases">
        <authorList>
            <person name="Varghese N."/>
            <person name="Submissions S."/>
        </authorList>
    </citation>
    <scope>NUCLEOTIDE SEQUENCE [LARGE SCALE GENOMIC DNA]</scope>
    <source>
        <strain evidence="3">DSM 45419</strain>
    </source>
</reference>